<comment type="caution">
    <text evidence="1">The sequence shown here is derived from an EMBL/GenBank/DDBJ whole genome shotgun (WGS) entry which is preliminary data.</text>
</comment>
<protein>
    <submittedName>
        <fullName evidence="1">Uncharacterized protein</fullName>
    </submittedName>
</protein>
<dbReference type="STRING" id="1407055.NITUZ_40236"/>
<name>V6AU56_9ARCH</name>
<dbReference type="AlphaFoldDB" id="V6AU56"/>
<dbReference type="Proteomes" id="UP000018159">
    <property type="component" value="Unassembled WGS sequence"/>
</dbReference>
<gene>
    <name evidence="1" type="ORF">NITUZ_40236</name>
</gene>
<evidence type="ECO:0000313" key="2">
    <source>
        <dbReference type="Proteomes" id="UP000018159"/>
    </source>
</evidence>
<reference evidence="1 2" key="1">
    <citation type="journal article" date="2013" name="PLoS ONE">
        <title>Enrichment and Genome Sequence of the Group I.1a Ammonia-Oxidizing Archaeon ?Ca. Nitrosotenuis uzonensis? Representing a Clade Globally.</title>
        <authorList>
            <person name="Lebedeva E.V."/>
            <person name="Hatzenpichler R."/>
            <person name="Pelletier E."/>
            <person name="Schuster N."/>
            <person name="Hauzmayer S."/>
            <person name="Bulaev A."/>
            <person name="Grigor'eva N.V."/>
            <person name="Galushko A."/>
            <person name="Schmid M."/>
            <person name="Palatinszky M."/>
            <person name="Le Paslier D."/>
            <person name="Daims H."/>
            <person name="Wagner M."/>
        </authorList>
    </citation>
    <scope>NUCLEOTIDE SEQUENCE [LARGE SCALE GENOMIC DNA]</scope>
    <source>
        <strain evidence="1 2">N4</strain>
    </source>
</reference>
<dbReference type="EMBL" id="CBTY010000009">
    <property type="protein sequence ID" value="CDI06070.1"/>
    <property type="molecule type" value="Genomic_DNA"/>
</dbReference>
<keyword evidence="2" id="KW-1185">Reference proteome</keyword>
<evidence type="ECO:0000313" key="1">
    <source>
        <dbReference type="EMBL" id="CDI06070.1"/>
    </source>
</evidence>
<sequence>MTIAIAPFFAFYSLAVRADFFRPERCGIHYTIKHHSA</sequence>
<organism evidence="1 2">
    <name type="scientific">Candidatus Nitrosotenuis uzonensis</name>
    <dbReference type="NCBI Taxonomy" id="1407055"/>
    <lineage>
        <taxon>Archaea</taxon>
        <taxon>Nitrososphaerota</taxon>
        <taxon>Candidatus Nitrosotenuis</taxon>
    </lineage>
</organism>
<proteinExistence type="predicted"/>
<accession>V6AU56</accession>